<feature type="domain" description="UspA" evidence="2">
    <location>
        <begin position="29"/>
        <end position="161"/>
    </location>
</feature>
<comment type="caution">
    <text evidence="3">The sequence shown here is derived from an EMBL/GenBank/DDBJ whole genome shotgun (WGS) entry which is preliminary data.</text>
</comment>
<dbReference type="InParanoid" id="A0A1X2HD57"/>
<keyword evidence="4" id="KW-1185">Reference proteome</keyword>
<proteinExistence type="predicted"/>
<evidence type="ECO:0000259" key="2">
    <source>
        <dbReference type="Pfam" id="PF00582"/>
    </source>
</evidence>
<gene>
    <name evidence="3" type="ORF">BCR43DRAFT_505548</name>
</gene>
<dbReference type="STRING" id="13706.A0A1X2HD57"/>
<dbReference type="InterPro" id="IPR006016">
    <property type="entry name" value="UspA"/>
</dbReference>
<dbReference type="OMA" id="ITDYCRM"/>
<dbReference type="Pfam" id="PF00582">
    <property type="entry name" value="Usp"/>
    <property type="match status" value="1"/>
</dbReference>
<dbReference type="EMBL" id="MCGN01000005">
    <property type="protein sequence ID" value="ORY96733.1"/>
    <property type="molecule type" value="Genomic_DNA"/>
</dbReference>
<reference evidence="3 4" key="1">
    <citation type="submission" date="2016-07" db="EMBL/GenBank/DDBJ databases">
        <title>Pervasive Adenine N6-methylation of Active Genes in Fungi.</title>
        <authorList>
            <consortium name="DOE Joint Genome Institute"/>
            <person name="Mondo S.J."/>
            <person name="Dannebaum R.O."/>
            <person name="Kuo R.C."/>
            <person name="Labutti K."/>
            <person name="Haridas S."/>
            <person name="Kuo A."/>
            <person name="Salamov A."/>
            <person name="Ahrendt S.R."/>
            <person name="Lipzen A."/>
            <person name="Sullivan W."/>
            <person name="Andreopoulos W.B."/>
            <person name="Clum A."/>
            <person name="Lindquist E."/>
            <person name="Daum C."/>
            <person name="Ramamoorthy G.K."/>
            <person name="Gryganskyi A."/>
            <person name="Culley D."/>
            <person name="Magnuson J.K."/>
            <person name="James T.Y."/>
            <person name="O'Malley M.A."/>
            <person name="Stajich J.E."/>
            <person name="Spatafora J.W."/>
            <person name="Visel A."/>
            <person name="Grigoriev I.V."/>
        </authorList>
    </citation>
    <scope>NUCLEOTIDE SEQUENCE [LARGE SCALE GENOMIC DNA]</scope>
    <source>
        <strain evidence="3 4">NRRL 2496</strain>
    </source>
</reference>
<protein>
    <recommendedName>
        <fullName evidence="2">UspA domain-containing protein</fullName>
    </recommendedName>
</protein>
<sequence>MDQSLLLPTEFFPEPRKKTPGTEPEPAPRRVVIAYDQTRYNDALLDRVIRTGLLDPDDRIHLVHVVSQNDIKTFLNRIAGATSGVEANLYASIQGATDLHANALASAAEDLLLAVAKVLRDHSFHYVKTEVVHGDPKQTIMDYCHCVHPDFLMTGSKGSNISSPWLHF</sequence>
<evidence type="ECO:0000313" key="4">
    <source>
        <dbReference type="Proteomes" id="UP000242180"/>
    </source>
</evidence>
<evidence type="ECO:0000256" key="1">
    <source>
        <dbReference type="SAM" id="MobiDB-lite"/>
    </source>
</evidence>
<feature type="region of interest" description="Disordered" evidence="1">
    <location>
        <begin position="1"/>
        <end position="26"/>
    </location>
</feature>
<organism evidence="3 4">
    <name type="scientific">Syncephalastrum racemosum</name>
    <name type="common">Filamentous fungus</name>
    <dbReference type="NCBI Taxonomy" id="13706"/>
    <lineage>
        <taxon>Eukaryota</taxon>
        <taxon>Fungi</taxon>
        <taxon>Fungi incertae sedis</taxon>
        <taxon>Mucoromycota</taxon>
        <taxon>Mucoromycotina</taxon>
        <taxon>Mucoromycetes</taxon>
        <taxon>Mucorales</taxon>
        <taxon>Syncephalastraceae</taxon>
        <taxon>Syncephalastrum</taxon>
    </lineage>
</organism>
<dbReference type="AlphaFoldDB" id="A0A1X2HD57"/>
<name>A0A1X2HD57_SYNRA</name>
<dbReference type="InterPro" id="IPR014729">
    <property type="entry name" value="Rossmann-like_a/b/a_fold"/>
</dbReference>
<dbReference type="SUPFAM" id="SSF52402">
    <property type="entry name" value="Adenine nucleotide alpha hydrolases-like"/>
    <property type="match status" value="1"/>
</dbReference>
<dbReference type="Gene3D" id="3.40.50.620">
    <property type="entry name" value="HUPs"/>
    <property type="match status" value="1"/>
</dbReference>
<evidence type="ECO:0000313" key="3">
    <source>
        <dbReference type="EMBL" id="ORY96733.1"/>
    </source>
</evidence>
<dbReference type="OrthoDB" id="843225at2759"/>
<dbReference type="Proteomes" id="UP000242180">
    <property type="component" value="Unassembled WGS sequence"/>
</dbReference>
<accession>A0A1X2HD57</accession>